<dbReference type="InterPro" id="IPR003814">
    <property type="entry name" value="FmdEsu_dom"/>
</dbReference>
<sequence>MNEKLWDKAVEFHGHVCPGLAIGFRACEIAKNKMEIGISDDEEIVCITENDACGVDAVQVIFSCTVGKGNLLHRNTGKQAFSFFNRKTGEKLRLYLKAQNNTGMDRESWRKYILEAPEEDVFSVSQPMYDLPEKARLFKTMYCEICGEGAPDHKMRLQEDQVVCLDCFKEYKRGW</sequence>
<dbReference type="GO" id="GO:0008270">
    <property type="term" value="F:zinc ion binding"/>
    <property type="evidence" value="ECO:0007669"/>
    <property type="project" value="UniProtKB-KW"/>
</dbReference>
<keyword evidence="2" id="KW-0863">Zinc-finger</keyword>
<evidence type="ECO:0000259" key="5">
    <source>
        <dbReference type="Pfam" id="PF02663"/>
    </source>
</evidence>
<dbReference type="Pfam" id="PF02663">
    <property type="entry name" value="FmdE"/>
    <property type="match status" value="1"/>
</dbReference>
<keyword evidence="7" id="KW-1185">Reference proteome</keyword>
<feature type="domain" description="Zinc finger DksA/TraR C4-type" evidence="4">
    <location>
        <begin position="140"/>
        <end position="172"/>
    </location>
</feature>
<evidence type="ECO:0000313" key="6">
    <source>
        <dbReference type="EMBL" id="QSX08796.1"/>
    </source>
</evidence>
<dbReference type="Pfam" id="PF01258">
    <property type="entry name" value="zf-dskA_traR"/>
    <property type="match status" value="1"/>
</dbReference>
<proteinExistence type="predicted"/>
<organism evidence="6 7">
    <name type="scientific">Alkalibacter rhizosphaerae</name>
    <dbReference type="NCBI Taxonomy" id="2815577"/>
    <lineage>
        <taxon>Bacteria</taxon>
        <taxon>Bacillati</taxon>
        <taxon>Bacillota</taxon>
        <taxon>Clostridia</taxon>
        <taxon>Eubacteriales</taxon>
        <taxon>Eubacteriaceae</taxon>
        <taxon>Alkalibacter</taxon>
    </lineage>
</organism>
<accession>A0A974XFK4</accession>
<dbReference type="InterPro" id="IPR000962">
    <property type="entry name" value="Znf_DskA_TraR"/>
</dbReference>
<dbReference type="KEGG" id="alka:J0B03_01515"/>
<evidence type="ECO:0000313" key="7">
    <source>
        <dbReference type="Proteomes" id="UP000663499"/>
    </source>
</evidence>
<evidence type="ECO:0000259" key="4">
    <source>
        <dbReference type="Pfam" id="PF01258"/>
    </source>
</evidence>
<dbReference type="PANTHER" id="PTHR39418:SF1">
    <property type="entry name" value="DEHYDROGENASE"/>
    <property type="match status" value="1"/>
</dbReference>
<protein>
    <submittedName>
        <fullName evidence="6">TraR/DksA C4-type zinc finger protein</fullName>
    </submittedName>
</protein>
<gene>
    <name evidence="6" type="ORF">J0B03_01515</name>
</gene>
<dbReference type="PIRSF" id="PIRSF006578">
    <property type="entry name" value="FwdE"/>
    <property type="match status" value="1"/>
</dbReference>
<reference evidence="6" key="1">
    <citation type="submission" date="2021-03" db="EMBL/GenBank/DDBJ databases">
        <title>Alkalibacter marinus sp. nov., isolated from tidal flat sediment.</title>
        <authorList>
            <person name="Namirimu T."/>
            <person name="Yang J.-A."/>
            <person name="Yang S.-H."/>
            <person name="Kim Y.-J."/>
            <person name="Kwon K.K."/>
        </authorList>
    </citation>
    <scope>NUCLEOTIDE SEQUENCE</scope>
    <source>
        <strain evidence="6">ES005</strain>
    </source>
</reference>
<dbReference type="PANTHER" id="PTHR39418">
    <property type="entry name" value="DEHYDROGENASE-RELATED"/>
    <property type="match status" value="1"/>
</dbReference>
<evidence type="ECO:0000256" key="1">
    <source>
        <dbReference type="ARBA" id="ARBA00022723"/>
    </source>
</evidence>
<evidence type="ECO:0000256" key="2">
    <source>
        <dbReference type="ARBA" id="ARBA00022771"/>
    </source>
</evidence>
<evidence type="ECO:0000256" key="3">
    <source>
        <dbReference type="ARBA" id="ARBA00022833"/>
    </source>
</evidence>
<dbReference type="InterPro" id="IPR026328">
    <property type="entry name" value="FmdE"/>
</dbReference>
<dbReference type="RefSeq" id="WP_207300137.1">
    <property type="nucleotide sequence ID" value="NZ_CP071444.1"/>
</dbReference>
<name>A0A974XFK4_9FIRM</name>
<dbReference type="SUPFAM" id="SSF143555">
    <property type="entry name" value="FwdE-like"/>
    <property type="match status" value="1"/>
</dbReference>
<feature type="domain" description="Formylmethanofuran dehydrogenase subunit E" evidence="5">
    <location>
        <begin position="12"/>
        <end position="102"/>
    </location>
</feature>
<dbReference type="Gene3D" id="3.30.1330.130">
    <property type="match status" value="1"/>
</dbReference>
<dbReference type="AlphaFoldDB" id="A0A974XFK4"/>
<dbReference type="EMBL" id="CP071444">
    <property type="protein sequence ID" value="QSX08796.1"/>
    <property type="molecule type" value="Genomic_DNA"/>
</dbReference>
<dbReference type="InterPro" id="IPR053194">
    <property type="entry name" value="tRNA_methyltr_O"/>
</dbReference>
<dbReference type="Proteomes" id="UP000663499">
    <property type="component" value="Chromosome"/>
</dbReference>
<keyword evidence="1" id="KW-0479">Metal-binding</keyword>
<keyword evidence="3" id="KW-0862">Zinc</keyword>